<keyword evidence="4" id="KW-1185">Reference proteome</keyword>
<sequence>MKCRHLAIELTLTVVLGWRRSWKRGKISLVHNIERKGDGQCRKKEKKILIKPLYQQSFIEGLIFLFISGIGFRTKNCKTRPETPPNLSLRRNRSLPCFYWASEHAAKDSDSSASTQPHFLRTLGACPTKSQAAVAAVITYPNGTVSLMPGGAVSGGIVCLHNNMESPTFWLGAMGFVIIAYGLMKNIKGPIVCGIVFVTAISWFCL</sequence>
<gene>
    <name evidence="3" type="ORF">NE237_004939</name>
</gene>
<dbReference type="Proteomes" id="UP001141806">
    <property type="component" value="Unassembled WGS sequence"/>
</dbReference>
<protein>
    <submittedName>
        <fullName evidence="3">Uncharacterized protein</fullName>
    </submittedName>
</protein>
<dbReference type="GO" id="GO:0005345">
    <property type="term" value="F:purine nucleobase transmembrane transporter activity"/>
    <property type="evidence" value="ECO:0007669"/>
    <property type="project" value="TreeGrafter"/>
</dbReference>
<evidence type="ECO:0000313" key="3">
    <source>
        <dbReference type="EMBL" id="KAJ4971840.1"/>
    </source>
</evidence>
<dbReference type="GO" id="GO:0015854">
    <property type="term" value="P:guanine transport"/>
    <property type="evidence" value="ECO:0007669"/>
    <property type="project" value="TreeGrafter"/>
</dbReference>
<evidence type="ECO:0000313" key="4">
    <source>
        <dbReference type="Proteomes" id="UP001141806"/>
    </source>
</evidence>
<proteinExistence type="predicted"/>
<dbReference type="EMBL" id="JAMYWD010000005">
    <property type="protein sequence ID" value="KAJ4971840.1"/>
    <property type="molecule type" value="Genomic_DNA"/>
</dbReference>
<comment type="caution">
    <text evidence="3">The sequence shown here is derived from an EMBL/GenBank/DDBJ whole genome shotgun (WGS) entry which is preliminary data.</text>
</comment>
<accession>A0A9Q0KJX9</accession>
<dbReference type="GO" id="GO:0005886">
    <property type="term" value="C:plasma membrane"/>
    <property type="evidence" value="ECO:0007669"/>
    <property type="project" value="TreeGrafter"/>
</dbReference>
<organism evidence="3 4">
    <name type="scientific">Protea cynaroides</name>
    <dbReference type="NCBI Taxonomy" id="273540"/>
    <lineage>
        <taxon>Eukaryota</taxon>
        <taxon>Viridiplantae</taxon>
        <taxon>Streptophyta</taxon>
        <taxon>Embryophyta</taxon>
        <taxon>Tracheophyta</taxon>
        <taxon>Spermatophyta</taxon>
        <taxon>Magnoliopsida</taxon>
        <taxon>Proteales</taxon>
        <taxon>Proteaceae</taxon>
        <taxon>Protea</taxon>
    </lineage>
</organism>
<dbReference type="PANTHER" id="PTHR43337">
    <property type="entry name" value="XANTHINE/URACIL PERMEASE C887.17-RELATED"/>
    <property type="match status" value="1"/>
</dbReference>
<dbReference type="AlphaFoldDB" id="A0A9Q0KJX9"/>
<dbReference type="InterPro" id="IPR045018">
    <property type="entry name" value="Azg-like"/>
</dbReference>
<evidence type="ECO:0000256" key="2">
    <source>
        <dbReference type="ARBA" id="ARBA00022448"/>
    </source>
</evidence>
<reference evidence="3" key="1">
    <citation type="journal article" date="2023" name="Plant J.">
        <title>The genome of the king protea, Protea cynaroides.</title>
        <authorList>
            <person name="Chang J."/>
            <person name="Duong T.A."/>
            <person name="Schoeman C."/>
            <person name="Ma X."/>
            <person name="Roodt D."/>
            <person name="Barker N."/>
            <person name="Li Z."/>
            <person name="Van de Peer Y."/>
            <person name="Mizrachi E."/>
        </authorList>
    </citation>
    <scope>NUCLEOTIDE SEQUENCE</scope>
    <source>
        <tissue evidence="3">Young leaves</tissue>
    </source>
</reference>
<evidence type="ECO:0000256" key="1">
    <source>
        <dbReference type="ARBA" id="ARBA00004127"/>
    </source>
</evidence>
<name>A0A9Q0KJX9_9MAGN</name>
<keyword evidence="2" id="KW-0813">Transport</keyword>
<dbReference type="OrthoDB" id="431212at2759"/>
<dbReference type="GO" id="GO:0015853">
    <property type="term" value="P:adenine transport"/>
    <property type="evidence" value="ECO:0007669"/>
    <property type="project" value="TreeGrafter"/>
</dbReference>
<dbReference type="PANTHER" id="PTHR43337:SF1">
    <property type="entry name" value="XANTHINE_URACIL PERMEASE C887.17-RELATED"/>
    <property type="match status" value="1"/>
</dbReference>
<comment type="subcellular location">
    <subcellularLocation>
        <location evidence="1">Endomembrane system</location>
        <topology evidence="1">Multi-pass membrane protein</topology>
    </subcellularLocation>
</comment>
<dbReference type="GO" id="GO:0012505">
    <property type="term" value="C:endomembrane system"/>
    <property type="evidence" value="ECO:0007669"/>
    <property type="project" value="UniProtKB-SubCell"/>
</dbReference>